<name>A0AAV4BUT1_9GAST</name>
<dbReference type="PANTHER" id="PTHR43056:SF5">
    <property type="entry name" value="PEPTIDASE S9 PROLYL OLIGOPEPTIDASE CATALYTIC DOMAIN-CONTAINING PROTEIN"/>
    <property type="match status" value="1"/>
</dbReference>
<dbReference type="InterPro" id="IPR029058">
    <property type="entry name" value="AB_hydrolase_fold"/>
</dbReference>
<comment type="caution">
    <text evidence="3">The sequence shown here is derived from an EMBL/GenBank/DDBJ whole genome shotgun (WGS) entry which is preliminary data.</text>
</comment>
<feature type="domain" description="Peptidase S9 prolyl oligopeptidase catalytic" evidence="2">
    <location>
        <begin position="435"/>
        <end position="625"/>
    </location>
</feature>
<evidence type="ECO:0000256" key="1">
    <source>
        <dbReference type="SAM" id="MobiDB-lite"/>
    </source>
</evidence>
<keyword evidence="4" id="KW-1185">Reference proteome</keyword>
<accession>A0AAV4BUT1</accession>
<gene>
    <name evidence="3" type="ORF">PoB_004927700</name>
</gene>
<evidence type="ECO:0000313" key="3">
    <source>
        <dbReference type="EMBL" id="GFO22772.1"/>
    </source>
</evidence>
<dbReference type="SUPFAM" id="SSF82171">
    <property type="entry name" value="DPP6 N-terminal domain-like"/>
    <property type="match status" value="1"/>
</dbReference>
<sequence length="663" mass="73671">MEAGYGTWVSPISSKICSESSVDLVGLQVDGDTQFSDTVYWNETHFSEDGRYVICSADKSGNITEWTPQGFNARSTIHEYGGGDFIVYQGVVYFTNFSDQALYRQTSPETTPEALTDTTKAQRYADGYFDPKSERIFCVREDHEVVKNGAKEAKNEIVSVDPKTKTVSVLVDDVDFCACPRVSADGKKIAWVEWMHPNMPWDSTRVMVAELTSSGDQIVQATKTKVAGGQDSSGQDWSVIQPSWTPQGQLLYIGDQSNWWNLYLVTESGEHVNLHPVQAEIGGPQWWLGRTPYTLDPKSNGGRILTSFGGEFGIIDVKSKSYKKLETGLSSHDRYGWTAAGNMYCIGYSSAKFPQVIRVNDATGKVDVIRESMTSQIDQGYISVPQKISFPTTQGETCHGYFYPPTNKDFSAPTGELPPVLVQAHQGPTLAFVNSLDLRLQYFTSRGFAVLRVDYRGSTGYGKAYRYRLKKLWGVLDIEDCCEGVQYLRSKGLVDPKRTCIDGESAGGFATLACVTFTDTFQAGRQPLKAHSLQVWSELIAETVSDVTRLNKSVSDSHVYKAHSLQVWSELTAETVPDVTRLNKSVSDSHVYKAHSLQLWSELIAETVPDVTRLNKSVSDSHVYKAHSLQVWNELTAETVPDVTRKNKSASHSHVYKGHSLQV</sequence>
<dbReference type="GO" id="GO:0006508">
    <property type="term" value="P:proteolysis"/>
    <property type="evidence" value="ECO:0007669"/>
    <property type="project" value="InterPro"/>
</dbReference>
<dbReference type="InterPro" id="IPR001375">
    <property type="entry name" value="Peptidase_S9_cat"/>
</dbReference>
<feature type="compositionally biased region" description="Basic residues" evidence="1">
    <location>
        <begin position="646"/>
        <end position="657"/>
    </location>
</feature>
<dbReference type="PANTHER" id="PTHR43056">
    <property type="entry name" value="PEPTIDASE S9 PROLYL OLIGOPEPTIDASE"/>
    <property type="match status" value="1"/>
</dbReference>
<dbReference type="SUPFAM" id="SSF53474">
    <property type="entry name" value="alpha/beta-Hydrolases"/>
    <property type="match status" value="1"/>
</dbReference>
<dbReference type="AlphaFoldDB" id="A0AAV4BUT1"/>
<organism evidence="3 4">
    <name type="scientific">Plakobranchus ocellatus</name>
    <dbReference type="NCBI Taxonomy" id="259542"/>
    <lineage>
        <taxon>Eukaryota</taxon>
        <taxon>Metazoa</taxon>
        <taxon>Spiralia</taxon>
        <taxon>Lophotrochozoa</taxon>
        <taxon>Mollusca</taxon>
        <taxon>Gastropoda</taxon>
        <taxon>Heterobranchia</taxon>
        <taxon>Euthyneura</taxon>
        <taxon>Panpulmonata</taxon>
        <taxon>Sacoglossa</taxon>
        <taxon>Placobranchoidea</taxon>
        <taxon>Plakobranchidae</taxon>
        <taxon>Plakobranchus</taxon>
    </lineage>
</organism>
<dbReference type="Proteomes" id="UP000735302">
    <property type="component" value="Unassembled WGS sequence"/>
</dbReference>
<dbReference type="Pfam" id="PF00326">
    <property type="entry name" value="Peptidase_S9"/>
    <property type="match status" value="1"/>
</dbReference>
<reference evidence="3 4" key="1">
    <citation type="journal article" date="2021" name="Elife">
        <title>Chloroplast acquisition without the gene transfer in kleptoplastic sea slugs, Plakobranchus ocellatus.</title>
        <authorList>
            <person name="Maeda T."/>
            <person name="Takahashi S."/>
            <person name="Yoshida T."/>
            <person name="Shimamura S."/>
            <person name="Takaki Y."/>
            <person name="Nagai Y."/>
            <person name="Toyoda A."/>
            <person name="Suzuki Y."/>
            <person name="Arimoto A."/>
            <person name="Ishii H."/>
            <person name="Satoh N."/>
            <person name="Nishiyama T."/>
            <person name="Hasebe M."/>
            <person name="Maruyama T."/>
            <person name="Minagawa J."/>
            <person name="Obokata J."/>
            <person name="Shigenobu S."/>
        </authorList>
    </citation>
    <scope>NUCLEOTIDE SEQUENCE [LARGE SCALE GENOMIC DNA]</scope>
</reference>
<protein>
    <submittedName>
        <fullName evidence="3">Prolyl tripeptidyl peptidase-like</fullName>
    </submittedName>
</protein>
<evidence type="ECO:0000259" key="2">
    <source>
        <dbReference type="Pfam" id="PF00326"/>
    </source>
</evidence>
<dbReference type="Gene3D" id="3.40.50.1820">
    <property type="entry name" value="alpha/beta hydrolase"/>
    <property type="match status" value="1"/>
</dbReference>
<evidence type="ECO:0000313" key="4">
    <source>
        <dbReference type="Proteomes" id="UP000735302"/>
    </source>
</evidence>
<dbReference type="InterPro" id="IPR050585">
    <property type="entry name" value="Xaa-Pro_dipeptidyl-ppase/CocE"/>
</dbReference>
<dbReference type="Gene3D" id="2.120.10.30">
    <property type="entry name" value="TolB, C-terminal domain"/>
    <property type="match status" value="1"/>
</dbReference>
<dbReference type="GO" id="GO:0008236">
    <property type="term" value="F:serine-type peptidase activity"/>
    <property type="evidence" value="ECO:0007669"/>
    <property type="project" value="InterPro"/>
</dbReference>
<dbReference type="InterPro" id="IPR011042">
    <property type="entry name" value="6-blade_b-propeller_TolB-like"/>
</dbReference>
<dbReference type="EMBL" id="BLXT01005456">
    <property type="protein sequence ID" value="GFO22772.1"/>
    <property type="molecule type" value="Genomic_DNA"/>
</dbReference>
<proteinExistence type="predicted"/>
<feature type="region of interest" description="Disordered" evidence="1">
    <location>
        <begin position="644"/>
        <end position="663"/>
    </location>
</feature>